<dbReference type="InterPro" id="IPR019734">
    <property type="entry name" value="TPR_rpt"/>
</dbReference>
<evidence type="ECO:0000259" key="5">
    <source>
        <dbReference type="PROSITE" id="PS51203"/>
    </source>
</evidence>
<dbReference type="InterPro" id="IPR007699">
    <property type="entry name" value="SGS_dom"/>
</dbReference>
<reference evidence="6" key="1">
    <citation type="submission" date="2015-04" db="EMBL/GenBank/DDBJ databases">
        <title>The genome sequence of the plant pathogenic Rhizarian Plasmodiophora brassicae reveals insights in its biotrophic life cycle and the origin of chitin synthesis.</title>
        <authorList>
            <person name="Schwelm A."/>
            <person name="Fogelqvist J."/>
            <person name="Knaust A."/>
            <person name="Julke S."/>
            <person name="Lilja T."/>
            <person name="Dhandapani V."/>
            <person name="Bonilla-Rosso G."/>
            <person name="Karlsson M."/>
            <person name="Shevchenko A."/>
            <person name="Choi S.R."/>
            <person name="Kim H.G."/>
            <person name="Park J.Y."/>
            <person name="Lim Y.P."/>
            <person name="Ludwig-Muller J."/>
            <person name="Dixelius C."/>
        </authorList>
    </citation>
    <scope>NUCLEOTIDE SEQUENCE</scope>
    <source>
        <tissue evidence="6">Potato root galls</tissue>
    </source>
</reference>
<dbReference type="InterPro" id="IPR044563">
    <property type="entry name" value="Sgt1-like"/>
</dbReference>
<dbReference type="SMART" id="SM00028">
    <property type="entry name" value="TPR"/>
    <property type="match status" value="3"/>
</dbReference>
<accession>A0A0H5R6W4</accession>
<evidence type="ECO:0000256" key="3">
    <source>
        <dbReference type="SAM" id="MobiDB-lite"/>
    </source>
</evidence>
<dbReference type="PROSITE" id="PS50005">
    <property type="entry name" value="TPR"/>
    <property type="match status" value="1"/>
</dbReference>
<feature type="domain" description="SGS" evidence="4">
    <location>
        <begin position="260"/>
        <end position="353"/>
    </location>
</feature>
<sequence length="353" mass="39238">METSSSELAFSQANSLFVDEDYQGSLALYTQAINIGPATAQYYSKRSANYFKLGQYNKALQDANSGIELTPEDPMLYQRKGMALYQLGQILTASSAFAEAKALGATVDGWISKCEAESEGLVANFVESAAEKPKNVPKASEERNEVASPVPVLTLADKVRESFYDNQESVTITFYAKNVKKSDVNVQFIDNQTVDVKATLPDGSILEKSITLFSTVVSNKSNVDVTPYKISIVLQKQLPGLKWDRLRDSESTSYEEVISHYPSSSKKKQDWGSLEKEVAKEEEKEKPEGDQALNQLFQQIYSNASDETKRAMIKSYQTSGGTVLSTNWDEVKSKNYEESVEAPAGMEVRHWNK</sequence>
<evidence type="ECO:0000313" key="6">
    <source>
        <dbReference type="EMBL" id="CRZ09853.1"/>
    </source>
</evidence>
<evidence type="ECO:0000259" key="4">
    <source>
        <dbReference type="PROSITE" id="PS51048"/>
    </source>
</evidence>
<dbReference type="SUPFAM" id="SSF48452">
    <property type="entry name" value="TPR-like"/>
    <property type="match status" value="1"/>
</dbReference>
<keyword evidence="2" id="KW-0802">TPR repeat</keyword>
<comment type="similarity">
    <text evidence="1">Belongs to the SGT1 family.</text>
</comment>
<dbReference type="EMBL" id="HACM01009411">
    <property type="protein sequence ID" value="CRZ09853.1"/>
    <property type="molecule type" value="Transcribed_RNA"/>
</dbReference>
<dbReference type="AlphaFoldDB" id="A0A0H5R6W4"/>
<dbReference type="Gene3D" id="1.25.40.10">
    <property type="entry name" value="Tetratricopeptide repeat domain"/>
    <property type="match status" value="1"/>
</dbReference>
<dbReference type="Pfam" id="PF05002">
    <property type="entry name" value="SGS"/>
    <property type="match status" value="1"/>
</dbReference>
<name>A0A0H5R6W4_9EUKA</name>
<dbReference type="InterPro" id="IPR007052">
    <property type="entry name" value="CS_dom"/>
</dbReference>
<dbReference type="PANTHER" id="PTHR45862">
    <property type="entry name" value="PROTEIN SGT1 HOMOLOG"/>
    <property type="match status" value="1"/>
</dbReference>
<evidence type="ECO:0000256" key="2">
    <source>
        <dbReference type="PROSITE-ProRule" id="PRU00339"/>
    </source>
</evidence>
<feature type="repeat" description="TPR" evidence="2">
    <location>
        <begin position="40"/>
        <end position="73"/>
    </location>
</feature>
<dbReference type="InterPro" id="IPR008978">
    <property type="entry name" value="HSP20-like_chaperone"/>
</dbReference>
<dbReference type="SUPFAM" id="SSF49764">
    <property type="entry name" value="HSP20-like chaperones"/>
    <property type="match status" value="1"/>
</dbReference>
<evidence type="ECO:0000256" key="1">
    <source>
        <dbReference type="ARBA" id="ARBA00008509"/>
    </source>
</evidence>
<dbReference type="CDD" id="cd06466">
    <property type="entry name" value="p23_CS_SGT1_like"/>
    <property type="match status" value="1"/>
</dbReference>
<dbReference type="PROSITE" id="PS51203">
    <property type="entry name" value="CS"/>
    <property type="match status" value="1"/>
</dbReference>
<feature type="region of interest" description="Disordered" evidence="3">
    <location>
        <begin position="264"/>
        <end position="292"/>
    </location>
</feature>
<dbReference type="PROSITE" id="PS51048">
    <property type="entry name" value="SGS"/>
    <property type="match status" value="1"/>
</dbReference>
<dbReference type="Gene3D" id="2.60.40.790">
    <property type="match status" value="1"/>
</dbReference>
<dbReference type="GO" id="GO:0051087">
    <property type="term" value="F:protein-folding chaperone binding"/>
    <property type="evidence" value="ECO:0007669"/>
    <property type="project" value="InterPro"/>
</dbReference>
<dbReference type="InterPro" id="IPR011990">
    <property type="entry name" value="TPR-like_helical_dom_sf"/>
</dbReference>
<dbReference type="Pfam" id="PF04969">
    <property type="entry name" value="CS"/>
    <property type="match status" value="1"/>
</dbReference>
<feature type="domain" description="CS" evidence="5">
    <location>
        <begin position="156"/>
        <end position="247"/>
    </location>
</feature>
<feature type="compositionally biased region" description="Basic and acidic residues" evidence="3">
    <location>
        <begin position="267"/>
        <end position="289"/>
    </location>
</feature>
<organism evidence="6">
    <name type="scientific">Spongospora subterranea</name>
    <dbReference type="NCBI Taxonomy" id="70186"/>
    <lineage>
        <taxon>Eukaryota</taxon>
        <taxon>Sar</taxon>
        <taxon>Rhizaria</taxon>
        <taxon>Endomyxa</taxon>
        <taxon>Phytomyxea</taxon>
        <taxon>Plasmodiophorida</taxon>
        <taxon>Plasmodiophoridae</taxon>
        <taxon>Spongospora</taxon>
    </lineage>
</organism>
<protein>
    <submittedName>
        <fullName evidence="6">Uncharacterized protein</fullName>
    </submittedName>
</protein>
<proteinExistence type="inferred from homology"/>